<evidence type="ECO:0000256" key="8">
    <source>
        <dbReference type="SAM" id="Phobius"/>
    </source>
</evidence>
<dbReference type="EMBL" id="GL348716">
    <property type="protein sequence ID" value="EFH58169.1"/>
    <property type="molecule type" value="Genomic_DNA"/>
</dbReference>
<evidence type="ECO:0000313" key="10">
    <source>
        <dbReference type="Proteomes" id="UP000008694"/>
    </source>
</evidence>
<dbReference type="PANTHER" id="PTHR34453:SF7">
    <property type="entry name" value="DEFENSIN-LIKE PROTEIN 22-RELATED"/>
    <property type="match status" value="1"/>
</dbReference>
<keyword evidence="8" id="KW-0812">Transmembrane</keyword>
<dbReference type="GO" id="GO:0050832">
    <property type="term" value="P:defense response to fungus"/>
    <property type="evidence" value="ECO:0007669"/>
    <property type="project" value="UniProtKB-KW"/>
</dbReference>
<evidence type="ECO:0000256" key="7">
    <source>
        <dbReference type="ARBA" id="ARBA00022821"/>
    </source>
</evidence>
<comment type="similarity">
    <text evidence="2">Belongs to the DEFL family.</text>
</comment>
<accession>D7LK32</accession>
<evidence type="ECO:0000313" key="9">
    <source>
        <dbReference type="EMBL" id="EFH58169.1"/>
    </source>
</evidence>
<dbReference type="AlphaFoldDB" id="D7LK32"/>
<name>D7LK32_ARALL</name>
<organism evidence="10">
    <name type="scientific">Arabidopsis lyrata subsp. lyrata</name>
    <name type="common">Lyre-leaved rock-cress</name>
    <dbReference type="NCBI Taxonomy" id="81972"/>
    <lineage>
        <taxon>Eukaryota</taxon>
        <taxon>Viridiplantae</taxon>
        <taxon>Streptophyta</taxon>
        <taxon>Embryophyta</taxon>
        <taxon>Tracheophyta</taxon>
        <taxon>Spermatophyta</taxon>
        <taxon>Magnoliopsida</taxon>
        <taxon>eudicotyledons</taxon>
        <taxon>Gunneridae</taxon>
        <taxon>Pentapetalae</taxon>
        <taxon>rosids</taxon>
        <taxon>malvids</taxon>
        <taxon>Brassicales</taxon>
        <taxon>Brassicaceae</taxon>
        <taxon>Camelineae</taxon>
        <taxon>Arabidopsis</taxon>
    </lineage>
</organism>
<dbReference type="GO" id="GO:0031640">
    <property type="term" value="P:killing of cells of another organism"/>
    <property type="evidence" value="ECO:0007669"/>
    <property type="project" value="UniProtKB-KW"/>
</dbReference>
<evidence type="ECO:0000256" key="1">
    <source>
        <dbReference type="ARBA" id="ARBA00004613"/>
    </source>
</evidence>
<proteinExistence type="inferred from homology"/>
<dbReference type="GO" id="GO:0005576">
    <property type="term" value="C:extracellular region"/>
    <property type="evidence" value="ECO:0007669"/>
    <property type="project" value="UniProtKB-SubCell"/>
</dbReference>
<evidence type="ECO:0000256" key="3">
    <source>
        <dbReference type="ARBA" id="ARBA00022525"/>
    </source>
</evidence>
<keyword evidence="4" id="KW-0929">Antimicrobial</keyword>
<keyword evidence="3" id="KW-0964">Secreted</keyword>
<reference evidence="10" key="1">
    <citation type="journal article" date="2011" name="Nat. Genet.">
        <title>The Arabidopsis lyrata genome sequence and the basis of rapid genome size change.</title>
        <authorList>
            <person name="Hu T.T."/>
            <person name="Pattyn P."/>
            <person name="Bakker E.G."/>
            <person name="Cao J."/>
            <person name="Cheng J.-F."/>
            <person name="Clark R.M."/>
            <person name="Fahlgren N."/>
            <person name="Fawcett J.A."/>
            <person name="Grimwood J."/>
            <person name="Gundlach H."/>
            <person name="Haberer G."/>
            <person name="Hollister J.D."/>
            <person name="Ossowski S."/>
            <person name="Ottilar R.P."/>
            <person name="Salamov A.A."/>
            <person name="Schneeberger K."/>
            <person name="Spannagl M."/>
            <person name="Wang X."/>
            <person name="Yang L."/>
            <person name="Nasrallah M.E."/>
            <person name="Bergelson J."/>
            <person name="Carrington J.C."/>
            <person name="Gaut B.S."/>
            <person name="Schmutz J."/>
            <person name="Mayer K.F.X."/>
            <person name="Van de Peer Y."/>
            <person name="Grigoriev I.V."/>
            <person name="Nordborg M."/>
            <person name="Weigel D."/>
            <person name="Guo Y.-L."/>
        </authorList>
    </citation>
    <scope>NUCLEOTIDE SEQUENCE [LARGE SCALE GENOMIC DNA]</scope>
    <source>
        <strain evidence="10">cv. MN47</strain>
    </source>
</reference>
<dbReference type="HOGENOM" id="CLU_185732_0_0_1"/>
<dbReference type="InterPro" id="IPR022618">
    <property type="entry name" value="Defensin-like_20-28"/>
</dbReference>
<evidence type="ECO:0000256" key="6">
    <source>
        <dbReference type="ARBA" id="ARBA00022729"/>
    </source>
</evidence>
<feature type="transmembrane region" description="Helical" evidence="8">
    <location>
        <begin position="7"/>
        <end position="32"/>
    </location>
</feature>
<evidence type="ECO:0000256" key="2">
    <source>
        <dbReference type="ARBA" id="ARBA00006722"/>
    </source>
</evidence>
<evidence type="ECO:0000256" key="4">
    <source>
        <dbReference type="ARBA" id="ARBA00022529"/>
    </source>
</evidence>
<keyword evidence="10" id="KW-1185">Reference proteome</keyword>
<dbReference type="Proteomes" id="UP000008694">
    <property type="component" value="Unassembled WGS sequence"/>
</dbReference>
<keyword evidence="6" id="KW-0732">Signal</keyword>
<dbReference type="Pfam" id="PF10868">
    <property type="entry name" value="Defensin_like"/>
    <property type="match status" value="1"/>
</dbReference>
<dbReference type="Gramene" id="scaffold_403250.1">
    <property type="protein sequence ID" value="scaffold_403250.1"/>
    <property type="gene ID" value="scaffold_403250.1"/>
</dbReference>
<keyword evidence="7" id="KW-0611">Plant defense</keyword>
<keyword evidence="8" id="KW-1133">Transmembrane helix</keyword>
<keyword evidence="5" id="KW-0295">Fungicide</keyword>
<comment type="subcellular location">
    <subcellularLocation>
        <location evidence="1">Secreted</location>
    </subcellularLocation>
</comment>
<sequence>MATNMKFVSFAFATCSSFLGWLFLMLKGWFLIKESGSLCCNSHPTFGVCNSSEDEDRCNTWCLGGCANGKGGPCKHLLYGGQCHCFY</sequence>
<gene>
    <name evidence="9" type="ORF">ARALYDRAFT_903749</name>
</gene>
<protein>
    <submittedName>
        <fullName evidence="9">Uncharacterized protein</fullName>
    </submittedName>
</protein>
<evidence type="ECO:0000256" key="5">
    <source>
        <dbReference type="ARBA" id="ARBA00022577"/>
    </source>
</evidence>
<keyword evidence="8" id="KW-0472">Membrane</keyword>
<dbReference type="PANTHER" id="PTHR34453">
    <property type="entry name" value="DEFENSIN-LIKE (DEFL) FAMILY PROTEIN-RELATED"/>
    <property type="match status" value="1"/>
</dbReference>